<dbReference type="Gene3D" id="3.40.50.620">
    <property type="entry name" value="HUPs"/>
    <property type="match status" value="1"/>
</dbReference>
<dbReference type="GO" id="GO:0003904">
    <property type="term" value="F:deoxyribodipyrimidine photo-lyase activity"/>
    <property type="evidence" value="ECO:0007669"/>
    <property type="project" value="TreeGrafter"/>
</dbReference>
<dbReference type="InterPro" id="IPR018394">
    <property type="entry name" value="DNA_photolyase_1_CS_C"/>
</dbReference>
<dbReference type="PANTHER" id="PTHR11455">
    <property type="entry name" value="CRYPTOCHROME"/>
    <property type="match status" value="1"/>
</dbReference>
<evidence type="ECO:0000313" key="9">
    <source>
        <dbReference type="EMBL" id="RUO77841.1"/>
    </source>
</evidence>
<dbReference type="InterPro" id="IPR002081">
    <property type="entry name" value="Cryptochrome/DNA_photolyase_1"/>
</dbReference>
<dbReference type="InterPro" id="IPR006050">
    <property type="entry name" value="DNA_photolyase_N"/>
</dbReference>
<dbReference type="GO" id="GO:0006950">
    <property type="term" value="P:response to stress"/>
    <property type="evidence" value="ECO:0007669"/>
    <property type="project" value="UniProtKB-ARBA"/>
</dbReference>
<dbReference type="OrthoDB" id="9772484at2"/>
<dbReference type="SUPFAM" id="SSF52425">
    <property type="entry name" value="Cryptochrome/photolyase, N-terminal domain"/>
    <property type="match status" value="1"/>
</dbReference>
<comment type="similarity">
    <text evidence="2">Belongs to the DNA photolyase class-1 family.</text>
</comment>
<comment type="cofactor">
    <cofactor evidence="1">
        <name>(6R)-5,10-methylene-5,6,7,8-tetrahydrofolate</name>
        <dbReference type="ChEBI" id="CHEBI:15636"/>
    </cofactor>
</comment>
<protein>
    <submittedName>
        <fullName evidence="9">Deoxyribodipyrimidine photolyase</fullName>
    </submittedName>
</protein>
<dbReference type="GO" id="GO:0003677">
    <property type="term" value="F:DNA binding"/>
    <property type="evidence" value="ECO:0007669"/>
    <property type="project" value="TreeGrafter"/>
</dbReference>
<sequence length="485" mass="56967">MPINVIWLKRDLRLHDHEPLKKASESTFPALLLYAFEPGMEADPHLSERHFRFIIESLNDIKQQNPEAALLVKRDSILNILTELHCEFGINQLLSHQEIGLNYTFQRDIEVGQWCRNNQINWAESSSGAVIRGLTHRHDWDKRWHQQMRASAQHPQLEQIQWLQPTPQSDSLPDQWQQSNHHFQQGGEINAWSTLNSFYAGRGKNYYRELSSPLTAETACSRLSPYIAWGNISLRQVYHTVLRSRKRPGWSRSLRALSSRLHWHCHFIQKFESEPSMEFDHLNPGYRDMPVNKGNTKDHYLHAWKNGQTGVPMIDACMRCLHHTGYINFRMRAMLVSFLTHHLALDWREGVTHLAQLFLDFEPGIHYAQFQMQAGVTGINTIRIYNPVKQGEDKDPQGEFIKRWCPELTDLPDYLVHQPWQVTALEQQLYDFKLGEHYPEPVINLEQAAKDARERLWQWRKKPQVRNSRKRILNRHVAPKKSPSQ</sequence>
<dbReference type="InterPro" id="IPR014729">
    <property type="entry name" value="Rossmann-like_a/b/a_fold"/>
</dbReference>
<dbReference type="PROSITE" id="PS51645">
    <property type="entry name" value="PHR_CRY_ALPHA_BETA"/>
    <property type="match status" value="1"/>
</dbReference>
<dbReference type="AlphaFoldDB" id="A0A432ZIQ0"/>
<evidence type="ECO:0000256" key="3">
    <source>
        <dbReference type="ARBA" id="ARBA00022630"/>
    </source>
</evidence>
<dbReference type="Pfam" id="PF00875">
    <property type="entry name" value="DNA_photolyase"/>
    <property type="match status" value="1"/>
</dbReference>
<evidence type="ECO:0000256" key="1">
    <source>
        <dbReference type="ARBA" id="ARBA00001932"/>
    </source>
</evidence>
<evidence type="ECO:0000256" key="7">
    <source>
        <dbReference type="RuleBase" id="RU004182"/>
    </source>
</evidence>
<gene>
    <name evidence="9" type="ORF">CWI81_05000</name>
</gene>
<dbReference type="InterPro" id="IPR036155">
    <property type="entry name" value="Crypto/Photolyase_N_sf"/>
</dbReference>
<evidence type="ECO:0000256" key="5">
    <source>
        <dbReference type="ARBA" id="ARBA00022991"/>
    </source>
</evidence>
<reference evidence="9 10" key="1">
    <citation type="journal article" date="2011" name="Front. Microbiol.">
        <title>Genomic signatures of strain selection and enhancement in Bacillus atrophaeus var. globigii, a historical biowarfare simulant.</title>
        <authorList>
            <person name="Gibbons H.S."/>
            <person name="Broomall S.M."/>
            <person name="McNew L.A."/>
            <person name="Daligault H."/>
            <person name="Chapman C."/>
            <person name="Bruce D."/>
            <person name="Karavis M."/>
            <person name="Krepps M."/>
            <person name="McGregor P.A."/>
            <person name="Hong C."/>
            <person name="Park K.H."/>
            <person name="Akmal A."/>
            <person name="Feldman A."/>
            <person name="Lin J.S."/>
            <person name="Chang W.E."/>
            <person name="Higgs B.W."/>
            <person name="Demirev P."/>
            <person name="Lindquist J."/>
            <person name="Liem A."/>
            <person name="Fochler E."/>
            <person name="Read T.D."/>
            <person name="Tapia R."/>
            <person name="Johnson S."/>
            <person name="Bishop-Lilly K.A."/>
            <person name="Detter C."/>
            <person name="Han C."/>
            <person name="Sozhamannan S."/>
            <person name="Rosenzweig C.N."/>
            <person name="Skowronski E.W."/>
        </authorList>
    </citation>
    <scope>NUCLEOTIDE SEQUENCE [LARGE SCALE GENOMIC DNA]</scope>
    <source>
        <strain evidence="9 10">CL-SP19</strain>
    </source>
</reference>
<keyword evidence="3 6" id="KW-0285">Flavoprotein</keyword>
<dbReference type="GO" id="GO:0071949">
    <property type="term" value="F:FAD binding"/>
    <property type="evidence" value="ECO:0007669"/>
    <property type="project" value="TreeGrafter"/>
</dbReference>
<name>A0A432ZIQ0_9GAMM</name>
<dbReference type="PANTHER" id="PTHR11455:SF9">
    <property type="entry name" value="CRYPTOCHROME CIRCADIAN CLOCK 5 ISOFORM X1"/>
    <property type="match status" value="1"/>
</dbReference>
<evidence type="ECO:0000313" key="10">
    <source>
        <dbReference type="Proteomes" id="UP000287908"/>
    </source>
</evidence>
<accession>A0A432ZIQ0</accession>
<dbReference type="InterPro" id="IPR005101">
    <property type="entry name" value="Cryptochr/Photolyase_FAD-bd"/>
</dbReference>
<dbReference type="EMBL" id="PIQF01000001">
    <property type="protein sequence ID" value="RUO77841.1"/>
    <property type="molecule type" value="Genomic_DNA"/>
</dbReference>
<dbReference type="Gene3D" id="1.25.40.80">
    <property type="match status" value="1"/>
</dbReference>
<evidence type="ECO:0000256" key="4">
    <source>
        <dbReference type="ARBA" id="ARBA00022827"/>
    </source>
</evidence>
<dbReference type="RefSeq" id="WP_126784179.1">
    <property type="nucleotide sequence ID" value="NZ_PIQF01000001.1"/>
</dbReference>
<dbReference type="Proteomes" id="UP000287908">
    <property type="component" value="Unassembled WGS sequence"/>
</dbReference>
<dbReference type="GO" id="GO:0009416">
    <property type="term" value="P:response to light stimulus"/>
    <property type="evidence" value="ECO:0007669"/>
    <property type="project" value="TreeGrafter"/>
</dbReference>
<comment type="similarity">
    <text evidence="7">Belongs to the DNA photolyase family.</text>
</comment>
<organism evidence="9 10">
    <name type="scientific">Idiomarina seosinensis</name>
    <dbReference type="NCBI Taxonomy" id="281739"/>
    <lineage>
        <taxon>Bacteria</taxon>
        <taxon>Pseudomonadati</taxon>
        <taxon>Pseudomonadota</taxon>
        <taxon>Gammaproteobacteria</taxon>
        <taxon>Alteromonadales</taxon>
        <taxon>Idiomarinaceae</taxon>
        <taxon>Idiomarina</taxon>
    </lineage>
</organism>
<dbReference type="InterPro" id="IPR036134">
    <property type="entry name" value="Crypto/Photolyase_FAD-like_sf"/>
</dbReference>
<dbReference type="GO" id="GO:0006139">
    <property type="term" value="P:nucleobase-containing compound metabolic process"/>
    <property type="evidence" value="ECO:0007669"/>
    <property type="project" value="UniProtKB-ARBA"/>
</dbReference>
<dbReference type="SUPFAM" id="SSF48173">
    <property type="entry name" value="Cryptochrome/photolyase FAD-binding domain"/>
    <property type="match status" value="1"/>
</dbReference>
<comment type="cofactor">
    <cofactor evidence="6">
        <name>FAD</name>
        <dbReference type="ChEBI" id="CHEBI:57692"/>
    </cofactor>
    <text evidence="6">Binds 1 FAD per subunit.</text>
</comment>
<dbReference type="Gene3D" id="1.10.579.10">
    <property type="entry name" value="DNA Cyclobutane Dipyrimidine Photolyase, subunit A, domain 3"/>
    <property type="match status" value="1"/>
</dbReference>
<evidence type="ECO:0000259" key="8">
    <source>
        <dbReference type="PROSITE" id="PS51645"/>
    </source>
</evidence>
<feature type="domain" description="Photolyase/cryptochrome alpha/beta" evidence="8">
    <location>
        <begin position="2"/>
        <end position="130"/>
    </location>
</feature>
<dbReference type="PROSITE" id="PS00394">
    <property type="entry name" value="DNA_PHOTOLYASES_1_1"/>
    <property type="match status" value="1"/>
</dbReference>
<keyword evidence="10" id="KW-1185">Reference proteome</keyword>
<evidence type="ECO:0000256" key="2">
    <source>
        <dbReference type="ARBA" id="ARBA00005862"/>
    </source>
</evidence>
<evidence type="ECO:0000256" key="6">
    <source>
        <dbReference type="PIRSR" id="PIRSR602081-1"/>
    </source>
</evidence>
<dbReference type="Pfam" id="PF03441">
    <property type="entry name" value="FAD_binding_7"/>
    <property type="match status" value="1"/>
</dbReference>
<keyword evidence="5 7" id="KW-0157">Chromophore</keyword>
<dbReference type="PRINTS" id="PR00147">
    <property type="entry name" value="DNAPHOTLYASE"/>
</dbReference>
<feature type="binding site" evidence="6">
    <location>
        <position position="206"/>
    </location>
    <ligand>
        <name>FAD</name>
        <dbReference type="ChEBI" id="CHEBI:57692"/>
    </ligand>
</feature>
<comment type="caution">
    <text evidence="9">The sequence shown here is derived from an EMBL/GenBank/DDBJ whole genome shotgun (WGS) entry which is preliminary data.</text>
</comment>
<keyword evidence="9" id="KW-0456">Lyase</keyword>
<proteinExistence type="inferred from homology"/>
<keyword evidence="4 6" id="KW-0274">FAD</keyword>